<dbReference type="PANTHER" id="PTHR43547">
    <property type="entry name" value="TWO-COMPONENT HISTIDINE KINASE"/>
    <property type="match status" value="1"/>
</dbReference>
<evidence type="ECO:0000256" key="3">
    <source>
        <dbReference type="ARBA" id="ARBA00022553"/>
    </source>
</evidence>
<dbReference type="Pfam" id="PF02518">
    <property type="entry name" value="HATPase_c"/>
    <property type="match status" value="1"/>
</dbReference>
<dbReference type="CDD" id="cd00075">
    <property type="entry name" value="HATPase"/>
    <property type="match status" value="1"/>
</dbReference>
<comment type="catalytic activity">
    <reaction evidence="1">
        <text>ATP + protein L-histidine = ADP + protein N-phospho-L-histidine.</text>
        <dbReference type="EC" id="2.7.13.3"/>
    </reaction>
</comment>
<dbReference type="EMBL" id="FOSH01000015">
    <property type="protein sequence ID" value="SFK57189.1"/>
    <property type="molecule type" value="Genomic_DNA"/>
</dbReference>
<feature type="transmembrane region" description="Helical" evidence="4">
    <location>
        <begin position="92"/>
        <end position="111"/>
    </location>
</feature>
<organism evidence="6 7">
    <name type="scientific">Methylophaga sulfidovorans</name>
    <dbReference type="NCBI Taxonomy" id="45496"/>
    <lineage>
        <taxon>Bacteria</taxon>
        <taxon>Pseudomonadati</taxon>
        <taxon>Pseudomonadota</taxon>
        <taxon>Gammaproteobacteria</taxon>
        <taxon>Thiotrichales</taxon>
        <taxon>Piscirickettsiaceae</taxon>
        <taxon>Methylophaga</taxon>
    </lineage>
</organism>
<feature type="transmembrane region" description="Helical" evidence="4">
    <location>
        <begin position="6"/>
        <end position="26"/>
    </location>
</feature>
<dbReference type="InterPro" id="IPR036097">
    <property type="entry name" value="HisK_dim/P_sf"/>
</dbReference>
<dbReference type="Gene3D" id="3.30.565.10">
    <property type="entry name" value="Histidine kinase-like ATPase, C-terminal domain"/>
    <property type="match status" value="1"/>
</dbReference>
<keyword evidence="4" id="KW-1133">Transmembrane helix</keyword>
<keyword evidence="6" id="KW-0808">Transferase</keyword>
<feature type="domain" description="Histidine kinase" evidence="5">
    <location>
        <begin position="242"/>
        <end position="450"/>
    </location>
</feature>
<keyword evidence="4" id="KW-0812">Transmembrane</keyword>
<sequence length="454" mass="50724">MLPDLRTTILILAITAIVSAIILFLFYRLLKEVEGLKYAAMGAGFQAIASIFLVMRDIIDHTLSIMVSNIAYFLSMLFYYQASRLLADLKPAWLVPSGVVAIVSALLVFYLDDQYLPERIIISASCVAILAFMTSYSLWGKAKNLPGRFGVALSFFLIGIISLGRLISAMYDPVRNINFLDFNQGYMIFLTAIISTIITTVGFIVLTSEKLQHQLRQQMSKLSKARDIAHKSLQEQQHFISMLSHEFKAPIAAINANADVVLILQKEKAPSVEDSLLRIKEVSGRLTTLVDRCLNDEWIAHAIEHNQSDLELLSLTQTLKDVSHEFGVHFQSSLTTDAKVMGEAIFLPVLFSNLISNACKHARQKDSVTVTLLAEADAYIIHVSDDGPGIAEQHHQYLFDKYYRVDHNKADGGSGLGLYFVKRICDRHNGHIMLNCDELTVFTVKLPKPEVLNA</sequence>
<feature type="transmembrane region" description="Helical" evidence="4">
    <location>
        <begin position="117"/>
        <end position="139"/>
    </location>
</feature>
<gene>
    <name evidence="6" type="ORF">SAMN04488079_1157</name>
</gene>
<evidence type="ECO:0000313" key="7">
    <source>
        <dbReference type="Proteomes" id="UP000198924"/>
    </source>
</evidence>
<keyword evidence="4" id="KW-0472">Membrane</keyword>
<feature type="transmembrane region" description="Helical" evidence="4">
    <location>
        <begin position="186"/>
        <end position="206"/>
    </location>
</feature>
<evidence type="ECO:0000259" key="5">
    <source>
        <dbReference type="PROSITE" id="PS50109"/>
    </source>
</evidence>
<dbReference type="InterPro" id="IPR036890">
    <property type="entry name" value="HATPase_C_sf"/>
</dbReference>
<dbReference type="OrthoDB" id="9809766at2"/>
<dbReference type="SMART" id="SM00387">
    <property type="entry name" value="HATPase_c"/>
    <property type="match status" value="1"/>
</dbReference>
<feature type="transmembrane region" description="Helical" evidence="4">
    <location>
        <begin position="38"/>
        <end position="55"/>
    </location>
</feature>
<reference evidence="7" key="1">
    <citation type="submission" date="2016-10" db="EMBL/GenBank/DDBJ databases">
        <authorList>
            <person name="Varghese N."/>
            <person name="Submissions S."/>
        </authorList>
    </citation>
    <scope>NUCLEOTIDE SEQUENCE [LARGE SCALE GENOMIC DNA]</scope>
    <source>
        <strain evidence="7">DSM 11578</strain>
    </source>
</reference>
<evidence type="ECO:0000256" key="4">
    <source>
        <dbReference type="SAM" id="Phobius"/>
    </source>
</evidence>
<dbReference type="Gene3D" id="1.10.287.130">
    <property type="match status" value="1"/>
</dbReference>
<dbReference type="InterPro" id="IPR004358">
    <property type="entry name" value="Sig_transdc_His_kin-like_C"/>
</dbReference>
<evidence type="ECO:0000256" key="1">
    <source>
        <dbReference type="ARBA" id="ARBA00000085"/>
    </source>
</evidence>
<dbReference type="PROSITE" id="PS50109">
    <property type="entry name" value="HIS_KIN"/>
    <property type="match status" value="1"/>
</dbReference>
<evidence type="ECO:0000313" key="6">
    <source>
        <dbReference type="EMBL" id="SFK57189.1"/>
    </source>
</evidence>
<evidence type="ECO:0000256" key="2">
    <source>
        <dbReference type="ARBA" id="ARBA00012438"/>
    </source>
</evidence>
<dbReference type="EC" id="2.7.13.3" evidence="2"/>
<keyword evidence="3" id="KW-0597">Phosphoprotein</keyword>
<protein>
    <recommendedName>
        <fullName evidence="2">histidine kinase</fullName>
        <ecNumber evidence="2">2.7.13.3</ecNumber>
    </recommendedName>
</protein>
<keyword evidence="7" id="KW-1185">Reference proteome</keyword>
<dbReference type="InterPro" id="IPR003594">
    <property type="entry name" value="HATPase_dom"/>
</dbReference>
<feature type="transmembrane region" description="Helical" evidence="4">
    <location>
        <begin position="151"/>
        <end position="171"/>
    </location>
</feature>
<name>A0A1I4AN81_9GAMM</name>
<keyword evidence="6" id="KW-0418">Kinase</keyword>
<accession>A0A1I4AN81</accession>
<dbReference type="PANTHER" id="PTHR43547:SF2">
    <property type="entry name" value="HYBRID SIGNAL TRANSDUCTION HISTIDINE KINASE C"/>
    <property type="match status" value="1"/>
</dbReference>
<dbReference type="GO" id="GO:0000155">
    <property type="term" value="F:phosphorelay sensor kinase activity"/>
    <property type="evidence" value="ECO:0007669"/>
    <property type="project" value="InterPro"/>
</dbReference>
<dbReference type="Proteomes" id="UP000198924">
    <property type="component" value="Unassembled WGS sequence"/>
</dbReference>
<proteinExistence type="predicted"/>
<dbReference type="RefSeq" id="WP_091714972.1">
    <property type="nucleotide sequence ID" value="NZ_FOSH01000015.1"/>
</dbReference>
<dbReference type="InterPro" id="IPR005467">
    <property type="entry name" value="His_kinase_dom"/>
</dbReference>
<feature type="transmembrane region" description="Helical" evidence="4">
    <location>
        <begin position="61"/>
        <end position="80"/>
    </location>
</feature>
<dbReference type="SUPFAM" id="SSF47384">
    <property type="entry name" value="Homodimeric domain of signal transducing histidine kinase"/>
    <property type="match status" value="1"/>
</dbReference>
<dbReference type="PRINTS" id="PR00344">
    <property type="entry name" value="BCTRLSENSOR"/>
</dbReference>
<dbReference type="SUPFAM" id="SSF55874">
    <property type="entry name" value="ATPase domain of HSP90 chaperone/DNA topoisomerase II/histidine kinase"/>
    <property type="match status" value="1"/>
</dbReference>
<dbReference type="STRING" id="45496.SAMN04488079_1157"/>
<dbReference type="AlphaFoldDB" id="A0A1I4AN81"/>